<comment type="similarity">
    <text evidence="1">Belongs to the SsuE family.</text>
</comment>
<organism evidence="6 7">
    <name type="scientific">Pseudaminobacter salicylatoxidans</name>
    <dbReference type="NCBI Taxonomy" id="93369"/>
    <lineage>
        <taxon>Bacteria</taxon>
        <taxon>Pseudomonadati</taxon>
        <taxon>Pseudomonadota</taxon>
        <taxon>Alphaproteobacteria</taxon>
        <taxon>Hyphomicrobiales</taxon>
        <taxon>Phyllobacteriaceae</taxon>
        <taxon>Pseudaminobacter</taxon>
    </lineage>
</organism>
<evidence type="ECO:0000256" key="2">
    <source>
        <dbReference type="ARBA" id="ARBA00022630"/>
    </source>
</evidence>
<dbReference type="InterPro" id="IPR005025">
    <property type="entry name" value="FMN_Rdtase-like_dom"/>
</dbReference>
<keyword evidence="4" id="KW-0560">Oxidoreductase</keyword>
<dbReference type="InterPro" id="IPR023932">
    <property type="entry name" value="CE1759_FMN_reduct"/>
</dbReference>
<accession>A0A316C9Z6</accession>
<dbReference type="EMBL" id="QGGG01000001">
    <property type="protein sequence ID" value="PWJ86635.1"/>
    <property type="molecule type" value="Genomic_DNA"/>
</dbReference>
<dbReference type="NCBIfam" id="TIGR04037">
    <property type="entry name" value="LLM_duo_CE1759"/>
    <property type="match status" value="1"/>
</dbReference>
<dbReference type="InterPro" id="IPR051814">
    <property type="entry name" value="NAD(P)H-dep_FMN_reductase"/>
</dbReference>
<evidence type="ECO:0000313" key="7">
    <source>
        <dbReference type="Proteomes" id="UP000245396"/>
    </source>
</evidence>
<keyword evidence="2" id="KW-0285">Flavoprotein</keyword>
<dbReference type="PANTHER" id="PTHR43408">
    <property type="entry name" value="FMN REDUCTASE (NADPH)"/>
    <property type="match status" value="1"/>
</dbReference>
<keyword evidence="7" id="KW-1185">Reference proteome</keyword>
<reference evidence="6 7" key="1">
    <citation type="submission" date="2018-05" db="EMBL/GenBank/DDBJ databases">
        <title>Genomic Encyclopedia of Type Strains, Phase IV (KMG-IV): sequencing the most valuable type-strain genomes for metagenomic binning, comparative biology and taxonomic classification.</title>
        <authorList>
            <person name="Goeker M."/>
        </authorList>
    </citation>
    <scope>NUCLEOTIDE SEQUENCE [LARGE SCALE GENOMIC DNA]</scope>
    <source>
        <strain evidence="6 7">DSM 6986</strain>
    </source>
</reference>
<evidence type="ECO:0000256" key="3">
    <source>
        <dbReference type="ARBA" id="ARBA00022643"/>
    </source>
</evidence>
<feature type="domain" description="NADPH-dependent FMN reductase-like" evidence="5">
    <location>
        <begin position="4"/>
        <end position="154"/>
    </location>
</feature>
<dbReference type="Pfam" id="PF03358">
    <property type="entry name" value="FMN_red"/>
    <property type="match status" value="1"/>
</dbReference>
<name>A0A316C9Z6_PSESE</name>
<evidence type="ECO:0000256" key="4">
    <source>
        <dbReference type="ARBA" id="ARBA00023002"/>
    </source>
</evidence>
<dbReference type="Gene3D" id="3.40.50.360">
    <property type="match status" value="1"/>
</dbReference>
<gene>
    <name evidence="6" type="ORF">C7441_101516</name>
</gene>
<dbReference type="SUPFAM" id="SSF52218">
    <property type="entry name" value="Flavoproteins"/>
    <property type="match status" value="1"/>
</dbReference>
<dbReference type="GO" id="GO:0016491">
    <property type="term" value="F:oxidoreductase activity"/>
    <property type="evidence" value="ECO:0007669"/>
    <property type="project" value="UniProtKB-KW"/>
</dbReference>
<sequence>MSRRIVILSAGLSQPSTTRLLADRIGQAVQAQITGRGESAEVEVVELKDLAIDLATAMTTGGMPTPRLARVRETVSAADGIVAVSPVFTASYSGLFKMFFDVLDPEALNGMPVIIAATAGTPRHSLVLDHAIRPLFTYLRAVVVPTGVFAATEDFGDGEAGRTLTSRIHRAAAEFATLVLAEKTGVEGFAPIADVKKRVSGIQIDRAVTPFMDMLQEHVKHRDPGRGQQ</sequence>
<dbReference type="InterPro" id="IPR029039">
    <property type="entry name" value="Flavoprotein-like_sf"/>
</dbReference>
<dbReference type="PANTHER" id="PTHR43408:SF2">
    <property type="entry name" value="FMN REDUCTASE (NADPH)"/>
    <property type="match status" value="1"/>
</dbReference>
<evidence type="ECO:0000313" key="6">
    <source>
        <dbReference type="EMBL" id="PWJ86635.1"/>
    </source>
</evidence>
<comment type="caution">
    <text evidence="6">The sequence shown here is derived from an EMBL/GenBank/DDBJ whole genome shotgun (WGS) entry which is preliminary data.</text>
</comment>
<dbReference type="STRING" id="1192868.GCA_000304395_00568"/>
<dbReference type="OrthoDB" id="1643408at2"/>
<protein>
    <submittedName>
        <fullName evidence="6">MsuE subfamily FMN reductase</fullName>
    </submittedName>
</protein>
<proteinExistence type="inferred from homology"/>
<evidence type="ECO:0000256" key="1">
    <source>
        <dbReference type="ARBA" id="ARBA00005990"/>
    </source>
</evidence>
<dbReference type="RefSeq" id="WP_109611571.1">
    <property type="nucleotide sequence ID" value="NZ_QGGG01000001.1"/>
</dbReference>
<dbReference type="AlphaFoldDB" id="A0A316C9Z6"/>
<dbReference type="Proteomes" id="UP000245396">
    <property type="component" value="Unassembled WGS sequence"/>
</dbReference>
<keyword evidence="3" id="KW-0288">FMN</keyword>
<evidence type="ECO:0000259" key="5">
    <source>
        <dbReference type="Pfam" id="PF03358"/>
    </source>
</evidence>